<name>A0ACC3C6Y7_PYRYE</name>
<comment type="caution">
    <text evidence="1">The sequence shown here is derived from an EMBL/GenBank/DDBJ whole genome shotgun (WGS) entry which is preliminary data.</text>
</comment>
<dbReference type="EMBL" id="CM020619">
    <property type="protein sequence ID" value="KAK1865937.1"/>
    <property type="molecule type" value="Genomic_DNA"/>
</dbReference>
<keyword evidence="2" id="KW-1185">Reference proteome</keyword>
<accession>A0ACC3C6Y7</accession>
<evidence type="ECO:0000313" key="2">
    <source>
        <dbReference type="Proteomes" id="UP000798662"/>
    </source>
</evidence>
<reference evidence="1" key="1">
    <citation type="submission" date="2019-11" db="EMBL/GenBank/DDBJ databases">
        <title>Nori genome reveals adaptations in red seaweeds to the harsh intertidal environment.</title>
        <authorList>
            <person name="Wang D."/>
            <person name="Mao Y."/>
        </authorList>
    </citation>
    <scope>NUCLEOTIDE SEQUENCE</scope>
    <source>
        <tissue evidence="1">Gametophyte</tissue>
    </source>
</reference>
<protein>
    <submittedName>
        <fullName evidence="1">Uncharacterized protein</fullName>
    </submittedName>
</protein>
<proteinExistence type="predicted"/>
<sequence>MDLAFAACPFHVHTEAPASARSADVMAPRREGIWAVLPYVAAAAVVGFGGWVTQKKVRARHAQLVGDFGATLSAYGSSDRGATDIVADYKRKVGPGVDRKGLYRSGLASLITDVPAGVALIRRVTALQRLLGIKDVTAAAEVNALGKDKFANQPSLLGKLIFVSERVLADGGSAGSLRLRTMLPYSEEVVETLQRDMAARILASEVAAAADRGEGVPGEAAALLRMSPAEAQALYDETLARRAAATTAAAEEAAAAAEANEAANAVVAAAEAEATVVAAAAEEEKASAVVDKDAHVYECGGCGYTLYPAKGREFRFFPDSFKCPMCGAGKDQFTDINA</sequence>
<gene>
    <name evidence="1" type="ORF">I4F81_008459</name>
</gene>
<organism evidence="1 2">
    <name type="scientific">Pyropia yezoensis</name>
    <name type="common">Susabi-nori</name>
    <name type="synonym">Porphyra yezoensis</name>
    <dbReference type="NCBI Taxonomy" id="2788"/>
    <lineage>
        <taxon>Eukaryota</taxon>
        <taxon>Rhodophyta</taxon>
        <taxon>Bangiophyceae</taxon>
        <taxon>Bangiales</taxon>
        <taxon>Bangiaceae</taxon>
        <taxon>Pyropia</taxon>
    </lineage>
</organism>
<evidence type="ECO:0000313" key="1">
    <source>
        <dbReference type="EMBL" id="KAK1865937.1"/>
    </source>
</evidence>
<dbReference type="Proteomes" id="UP000798662">
    <property type="component" value="Chromosome 2"/>
</dbReference>